<dbReference type="Proteomes" id="UP001598019">
    <property type="component" value="Unassembled WGS sequence"/>
</dbReference>
<dbReference type="PANTHER" id="PTHR22572">
    <property type="entry name" value="SUGAR-1-PHOSPHATE GUANYL TRANSFERASE"/>
    <property type="match status" value="1"/>
</dbReference>
<dbReference type="SUPFAM" id="SSF53448">
    <property type="entry name" value="Nucleotide-diphospho-sugar transferases"/>
    <property type="match status" value="1"/>
</dbReference>
<dbReference type="InterPro" id="IPR005835">
    <property type="entry name" value="NTP_transferase_dom"/>
</dbReference>
<evidence type="ECO:0000313" key="2">
    <source>
        <dbReference type="EMBL" id="MFD3408632.1"/>
    </source>
</evidence>
<evidence type="ECO:0000259" key="1">
    <source>
        <dbReference type="Pfam" id="PF00483"/>
    </source>
</evidence>
<dbReference type="InterPro" id="IPR050486">
    <property type="entry name" value="Mannose-1P_guanyltransferase"/>
</dbReference>
<dbReference type="EMBL" id="JBBKXX010000002">
    <property type="protein sequence ID" value="MFD3408632.1"/>
    <property type="molecule type" value="Genomic_DNA"/>
</dbReference>
<proteinExistence type="predicted"/>
<dbReference type="Pfam" id="PF00483">
    <property type="entry name" value="NTP_transferase"/>
    <property type="match status" value="1"/>
</dbReference>
<dbReference type="Gene3D" id="3.90.550.10">
    <property type="entry name" value="Spore Coat Polysaccharide Biosynthesis Protein SpsA, Chain A"/>
    <property type="match status" value="1"/>
</dbReference>
<feature type="domain" description="Nucleotidyl transferase" evidence="1">
    <location>
        <begin position="4"/>
        <end position="227"/>
    </location>
</feature>
<sequence>MKEVIILAGGFGTRLKSVVSDLPKCLAEVSGNPFLSYVIDSLISYNYNHFVFSLGYKSEVIIEFIKTNYPKLNATYSIEEDPLFTGGAIRLGLEKCREHNVLIINADTYFGFDLDQFLSKHIDQNSDISIALKYMENFDRYGVVKFDENNVINSFEEKKFQKRGFINCGYIIIKKNVLMDMPLNIPFSFEKDFLFLNLSKLKLLAFVANGYFIDIGIPEDFIKSNLDFKGITSLNDLNSI</sequence>
<keyword evidence="3" id="KW-1185">Reference proteome</keyword>
<dbReference type="CDD" id="cd06915">
    <property type="entry name" value="NTP_transferase_WcbM_like"/>
    <property type="match status" value="1"/>
</dbReference>
<name>A0ABW6DLE8_9BACT</name>
<dbReference type="InterPro" id="IPR029044">
    <property type="entry name" value="Nucleotide-diphossugar_trans"/>
</dbReference>
<gene>
    <name evidence="2" type="ORF">SKC37_08180</name>
</gene>
<comment type="caution">
    <text evidence="2">The sequence shown here is derived from an EMBL/GenBank/DDBJ whole genome shotgun (WGS) entry which is preliminary data.</text>
</comment>
<evidence type="ECO:0000313" key="3">
    <source>
        <dbReference type="Proteomes" id="UP001598019"/>
    </source>
</evidence>
<organism evidence="2 3">
    <name type="scientific">Aquirufa esocilacus</name>
    <dbReference type="NCBI Taxonomy" id="3096513"/>
    <lineage>
        <taxon>Bacteria</taxon>
        <taxon>Pseudomonadati</taxon>
        <taxon>Bacteroidota</taxon>
        <taxon>Cytophagia</taxon>
        <taxon>Cytophagales</taxon>
        <taxon>Flectobacillaceae</taxon>
        <taxon>Aquirufa</taxon>
    </lineage>
</organism>
<dbReference type="RefSeq" id="WP_377981010.1">
    <property type="nucleotide sequence ID" value="NZ_JBBKXX010000002.1"/>
</dbReference>
<reference evidence="2 3" key="1">
    <citation type="submission" date="2024-03" db="EMBL/GenBank/DDBJ databases">
        <title>Aquirufa genome sequencing.</title>
        <authorList>
            <person name="Pitt A."/>
            <person name="Hahn M.W."/>
        </authorList>
    </citation>
    <scope>NUCLEOTIDE SEQUENCE [LARGE SCALE GENOMIC DNA]</scope>
    <source>
        <strain evidence="2 3">HETE-83D</strain>
    </source>
</reference>
<protein>
    <submittedName>
        <fullName evidence="2">Nucleotidyltransferase family protein</fullName>
    </submittedName>
</protein>
<accession>A0ABW6DLE8</accession>